<keyword evidence="7 11" id="KW-0274">FAD</keyword>
<keyword evidence="5 11" id="KW-0285">Flavoprotein</keyword>
<evidence type="ECO:0000259" key="12">
    <source>
        <dbReference type="SMART" id="SM01228"/>
    </source>
</evidence>
<dbReference type="GO" id="GO:0030488">
    <property type="term" value="P:tRNA methylation"/>
    <property type="evidence" value="ECO:0007669"/>
    <property type="project" value="TreeGrafter"/>
</dbReference>
<dbReference type="AlphaFoldDB" id="A0A3D8JA64"/>
<comment type="caution">
    <text evidence="13">The sequence shown here is derived from an EMBL/GenBank/DDBJ whole genome shotgun (WGS) entry which is preliminary data.</text>
</comment>
<keyword evidence="6 11" id="KW-0819">tRNA processing</keyword>
<dbReference type="PANTHER" id="PTHR11806:SF0">
    <property type="entry name" value="PROTEIN MTO1 HOMOLOG, MITOCHONDRIAL"/>
    <property type="match status" value="1"/>
</dbReference>
<dbReference type="SMART" id="SM01228">
    <property type="entry name" value="GIDA_assoc_3"/>
    <property type="match status" value="1"/>
</dbReference>
<dbReference type="Pfam" id="PF21680">
    <property type="entry name" value="GIDA_C_1st"/>
    <property type="match status" value="1"/>
</dbReference>
<dbReference type="PANTHER" id="PTHR11806">
    <property type="entry name" value="GLUCOSE INHIBITED DIVISION PROTEIN A"/>
    <property type="match status" value="1"/>
</dbReference>
<dbReference type="InterPro" id="IPR004416">
    <property type="entry name" value="MnmG"/>
</dbReference>
<dbReference type="RefSeq" id="WP_104762597.1">
    <property type="nucleotide sequence ID" value="NZ_FZPM01000005.1"/>
</dbReference>
<evidence type="ECO:0000256" key="6">
    <source>
        <dbReference type="ARBA" id="ARBA00022694"/>
    </source>
</evidence>
<dbReference type="InterPro" id="IPR049312">
    <property type="entry name" value="GIDA_C_N"/>
</dbReference>
<evidence type="ECO:0000256" key="7">
    <source>
        <dbReference type="ARBA" id="ARBA00022827"/>
    </source>
</evidence>
<dbReference type="Gene3D" id="1.10.10.1800">
    <property type="entry name" value="tRNA uridine 5-carboxymethylaminomethyl modification enzyme MnmG/GidA"/>
    <property type="match status" value="1"/>
</dbReference>
<comment type="cofactor">
    <cofactor evidence="1 11">
        <name>FAD</name>
        <dbReference type="ChEBI" id="CHEBI:57692"/>
    </cofactor>
</comment>
<dbReference type="Proteomes" id="UP000256424">
    <property type="component" value="Unassembled WGS sequence"/>
</dbReference>
<dbReference type="Gene3D" id="3.50.50.60">
    <property type="entry name" value="FAD/NAD(P)-binding domain"/>
    <property type="match status" value="2"/>
</dbReference>
<comment type="subcellular location">
    <subcellularLocation>
        <location evidence="11">Cytoplasm</location>
    </subcellularLocation>
</comment>
<dbReference type="InterPro" id="IPR020595">
    <property type="entry name" value="MnmG-rel_CS"/>
</dbReference>
<evidence type="ECO:0000256" key="8">
    <source>
        <dbReference type="ARBA" id="ARBA00023027"/>
    </source>
</evidence>
<dbReference type="SUPFAM" id="SSF51905">
    <property type="entry name" value="FAD/NAD(P)-binding domain"/>
    <property type="match status" value="1"/>
</dbReference>
<evidence type="ECO:0000256" key="2">
    <source>
        <dbReference type="ARBA" id="ARBA00003717"/>
    </source>
</evidence>
<name>A0A3D8JA64_9HELI</name>
<evidence type="ECO:0000256" key="10">
    <source>
        <dbReference type="ARBA" id="ARBA00031800"/>
    </source>
</evidence>
<dbReference type="InterPro" id="IPR040131">
    <property type="entry name" value="MnmG_N"/>
</dbReference>
<dbReference type="InterPro" id="IPR026904">
    <property type="entry name" value="MnmG_C"/>
</dbReference>
<dbReference type="PROSITE" id="PS01280">
    <property type="entry name" value="GIDA_1"/>
    <property type="match status" value="1"/>
</dbReference>
<accession>A0A3D8JA64</accession>
<feature type="domain" description="tRNA uridine 5-carboxymethylaminomethyl modification enzyme C-terminal subdomain" evidence="12">
    <location>
        <begin position="580"/>
        <end position="651"/>
    </location>
</feature>
<organism evidence="13 14">
    <name type="scientific">Helicobacter aurati</name>
    <dbReference type="NCBI Taxonomy" id="137778"/>
    <lineage>
        <taxon>Bacteria</taxon>
        <taxon>Pseudomonadati</taxon>
        <taxon>Campylobacterota</taxon>
        <taxon>Epsilonproteobacteria</taxon>
        <taxon>Campylobacterales</taxon>
        <taxon>Helicobacteraceae</taxon>
        <taxon>Helicobacter</taxon>
    </lineage>
</organism>
<evidence type="ECO:0000256" key="4">
    <source>
        <dbReference type="ARBA" id="ARBA00020461"/>
    </source>
</evidence>
<dbReference type="Pfam" id="PF01134">
    <property type="entry name" value="GIDA"/>
    <property type="match status" value="2"/>
</dbReference>
<dbReference type="InterPro" id="IPR044920">
    <property type="entry name" value="MnmG_C_subdom_sf"/>
</dbReference>
<dbReference type="Pfam" id="PF13932">
    <property type="entry name" value="SAM_GIDA_C"/>
    <property type="match status" value="1"/>
</dbReference>
<evidence type="ECO:0000256" key="11">
    <source>
        <dbReference type="HAMAP-Rule" id="MF_00129"/>
    </source>
</evidence>
<feature type="binding site" evidence="11">
    <location>
        <position position="400"/>
    </location>
    <ligand>
        <name>FAD</name>
        <dbReference type="ChEBI" id="CHEBI:57692"/>
    </ligand>
</feature>
<evidence type="ECO:0000256" key="9">
    <source>
        <dbReference type="ARBA" id="ARBA00025948"/>
    </source>
</evidence>
<reference evidence="13 14" key="1">
    <citation type="submission" date="2018-04" db="EMBL/GenBank/DDBJ databases">
        <title>Novel Campyloabacter and Helicobacter Species and Strains.</title>
        <authorList>
            <person name="Mannion A.J."/>
            <person name="Shen Z."/>
            <person name="Fox J.G."/>
        </authorList>
    </citation>
    <scope>NUCLEOTIDE SEQUENCE [LARGE SCALE GENOMIC DNA]</scope>
    <source>
        <strain evidence="13 14">MIT 97-5075</strain>
    </source>
</reference>
<keyword evidence="14" id="KW-1185">Reference proteome</keyword>
<dbReference type="EMBL" id="NXLW01000001">
    <property type="protein sequence ID" value="RDU73764.1"/>
    <property type="molecule type" value="Genomic_DNA"/>
</dbReference>
<dbReference type="PROSITE" id="PS01281">
    <property type="entry name" value="GIDA_2"/>
    <property type="match status" value="1"/>
</dbReference>
<keyword evidence="8 11" id="KW-0520">NAD</keyword>
<protein>
    <recommendedName>
        <fullName evidence="4 11">tRNA uridine 5-carboxymethylaminomethyl modification enzyme MnmG</fullName>
    </recommendedName>
    <alternativeName>
        <fullName evidence="10 11">Glucose-inhibited division protein A</fullName>
    </alternativeName>
</protein>
<gene>
    <name evidence="11" type="primary">mnmG</name>
    <name evidence="11" type="synonym">gidA</name>
    <name evidence="13" type="ORF">CQA66_00845</name>
</gene>
<dbReference type="InterPro" id="IPR002218">
    <property type="entry name" value="MnmG-rel"/>
</dbReference>
<evidence type="ECO:0000256" key="5">
    <source>
        <dbReference type="ARBA" id="ARBA00022630"/>
    </source>
</evidence>
<evidence type="ECO:0000256" key="1">
    <source>
        <dbReference type="ARBA" id="ARBA00001974"/>
    </source>
</evidence>
<feature type="binding site" evidence="11">
    <location>
        <begin position="11"/>
        <end position="16"/>
    </location>
    <ligand>
        <name>FAD</name>
        <dbReference type="ChEBI" id="CHEBI:57692"/>
    </ligand>
</feature>
<proteinExistence type="inferred from homology"/>
<evidence type="ECO:0000313" key="13">
    <source>
        <dbReference type="EMBL" id="RDU73764.1"/>
    </source>
</evidence>
<keyword evidence="11" id="KW-0963">Cytoplasm</keyword>
<dbReference type="OrthoDB" id="9815560at2"/>
<sequence length="667" mass="74798">MQNKYDIIIVGGGHAGVEASHICAKMGLRTLLITHLIDNIALASCNPAIGGLGKGHLTKEVDSLGGLMGAITDISGIQYRVLNASKGPAVRGTRAQIDMDLYKKYARDLLLKTKNLAILQANVTNILSTNNTAIGVEIAIKKQFFAEKIIITAGTFLSGLIHIGENKSQNGRAGEIASNELSRSLQSLGIPLARLKTGTCPRILGTSIDSTNLQKHYGDAHIESQETKEQLQAPYFSLLTYDYLHHKRENNISEFLKDRLHNGYFLPKELPCFVTYTNENTHQIIKENFYRAPLFTGQIQGVGPRYCPSIEDKVNRFKDKTRHQLFLEPQTYGASEYYINGLTTSLPYQVQEEIIHSITGLENAVITRYGYAIEYDYSQPTNLYHTLESKIVKNLYLAGQINGTTGYEEAAAQGIIAGINASLSLLYQRGQSQRESLILQRDESYIAVMIDDLVTKGTNEPYRVFTSRAEYRLLLREDNACFRLLPYIKELGLLDSHIIKNLQEDKNDIESNLALLESRFTPNKQNLEILTQVDEMPFSNPCSLALILGRESMNASKMRKLHKSLATLSDRALEQLRITAKYQEYIRKQEEQIIRSKRALSLEIPKNFIYQGISGLSLEVIEKLSLYKPKSLQEAANISGITPASLEVLELHIMMYKKSSNNHTISL</sequence>
<evidence type="ECO:0000256" key="3">
    <source>
        <dbReference type="ARBA" id="ARBA00007653"/>
    </source>
</evidence>
<comment type="function">
    <text evidence="2 11">NAD-binding protein involved in the addition of a carboxymethylaminomethyl (cmnm) group at the wobble position (U34) of certain tRNAs, forming tRNA-cmnm(5)s(2)U34.</text>
</comment>
<dbReference type="GO" id="GO:0050660">
    <property type="term" value="F:flavin adenine dinucleotide binding"/>
    <property type="evidence" value="ECO:0007669"/>
    <property type="project" value="UniProtKB-UniRule"/>
</dbReference>
<dbReference type="GO" id="GO:0005829">
    <property type="term" value="C:cytosol"/>
    <property type="evidence" value="ECO:0007669"/>
    <property type="project" value="TreeGrafter"/>
</dbReference>
<feature type="binding site" evidence="11">
    <location>
        <position position="178"/>
    </location>
    <ligand>
        <name>FAD</name>
        <dbReference type="ChEBI" id="CHEBI:57692"/>
    </ligand>
</feature>
<dbReference type="GO" id="GO:0002098">
    <property type="term" value="P:tRNA wobble uridine modification"/>
    <property type="evidence" value="ECO:0007669"/>
    <property type="project" value="InterPro"/>
</dbReference>
<dbReference type="HAMAP" id="MF_00129">
    <property type="entry name" value="MnmG_GidA"/>
    <property type="match status" value="1"/>
</dbReference>
<comment type="subunit">
    <text evidence="9 11">Homodimer. Heterotetramer of two MnmE and two MnmG subunits.</text>
</comment>
<evidence type="ECO:0000313" key="14">
    <source>
        <dbReference type="Proteomes" id="UP000256424"/>
    </source>
</evidence>
<dbReference type="InterPro" id="IPR036188">
    <property type="entry name" value="FAD/NAD-bd_sf"/>
</dbReference>
<feature type="binding site" evidence="11">
    <location>
        <begin position="303"/>
        <end position="317"/>
    </location>
    <ligand>
        <name>NAD(+)</name>
        <dbReference type="ChEBI" id="CHEBI:57540"/>
    </ligand>
</feature>
<comment type="similarity">
    <text evidence="3 11">Belongs to the MnmG family.</text>
</comment>
<dbReference type="InterPro" id="IPR047001">
    <property type="entry name" value="MnmG_C_subdom"/>
</dbReference>
<feature type="binding site" evidence="11">
    <location>
        <position position="123"/>
    </location>
    <ligand>
        <name>FAD</name>
        <dbReference type="ChEBI" id="CHEBI:57692"/>
    </ligand>
</feature>
<dbReference type="Gene3D" id="1.10.150.570">
    <property type="entry name" value="GidA associated domain, C-terminal subdomain"/>
    <property type="match status" value="1"/>
</dbReference>
<dbReference type="FunFam" id="3.50.50.60:FF:000002">
    <property type="entry name" value="tRNA uridine 5-carboxymethylaminomethyl modification enzyme MnmG"/>
    <property type="match status" value="1"/>
</dbReference>